<dbReference type="Pfam" id="PF16170">
    <property type="entry name" value="DUF4873"/>
    <property type="match status" value="1"/>
</dbReference>
<dbReference type="Proteomes" id="UP000245992">
    <property type="component" value="Unassembled WGS sequence"/>
</dbReference>
<dbReference type="STRING" id="1440053.GCA_000718095_03566"/>
<comment type="caution">
    <text evidence="2">The sequence shown here is derived from an EMBL/GenBank/DDBJ whole genome shotgun (WGS) entry which is preliminary data.</text>
</comment>
<name>A0A2T7SUA0_9ACTN</name>
<organism evidence="2 3">
    <name type="scientific">Streptomyces scopuliridis RB72</name>
    <dbReference type="NCBI Taxonomy" id="1440053"/>
    <lineage>
        <taxon>Bacteria</taxon>
        <taxon>Bacillati</taxon>
        <taxon>Actinomycetota</taxon>
        <taxon>Actinomycetes</taxon>
        <taxon>Kitasatosporales</taxon>
        <taxon>Streptomycetaceae</taxon>
        <taxon>Streptomyces</taxon>
    </lineage>
</organism>
<feature type="domain" description="DUF4873" evidence="1">
    <location>
        <begin position="2"/>
        <end position="90"/>
    </location>
</feature>
<sequence>MSNYQGPATLVAGDSEIAVEATLSASLSGEVRQWGGSVQTGDAGEALRAALDSGDVRIRFPDGQEGAVVATHTAIGSGRLRVSGSGTIPF</sequence>
<accession>A0A2T7SUA0</accession>
<keyword evidence="3" id="KW-1185">Reference proteome</keyword>
<gene>
    <name evidence="2" type="ORF">Y717_29400</name>
</gene>
<protein>
    <recommendedName>
        <fullName evidence="1">DUF4873 domain-containing protein</fullName>
    </recommendedName>
</protein>
<reference evidence="2 3" key="1">
    <citation type="submission" date="2013-12" db="EMBL/GenBank/DDBJ databases">
        <title>Annotated genome of Streptomyces scopuliridis.</title>
        <authorList>
            <person name="Olson J.B."/>
        </authorList>
    </citation>
    <scope>NUCLEOTIDE SEQUENCE [LARGE SCALE GENOMIC DNA]</scope>
    <source>
        <strain evidence="2 3">RB72</strain>
    </source>
</reference>
<evidence type="ECO:0000313" key="3">
    <source>
        <dbReference type="Proteomes" id="UP000245992"/>
    </source>
</evidence>
<dbReference type="EMBL" id="AZSP01000296">
    <property type="protein sequence ID" value="PVE06424.1"/>
    <property type="molecule type" value="Genomic_DNA"/>
</dbReference>
<dbReference type="GeneID" id="95545009"/>
<proteinExistence type="predicted"/>
<dbReference type="OrthoDB" id="4316808at2"/>
<dbReference type="AlphaFoldDB" id="A0A2T7SUA0"/>
<dbReference type="InterPro" id="IPR032371">
    <property type="entry name" value="DUF4873"/>
</dbReference>
<dbReference type="RefSeq" id="WP_030352614.1">
    <property type="nucleotide sequence ID" value="NZ_AZSP01000296.1"/>
</dbReference>
<evidence type="ECO:0000259" key="1">
    <source>
        <dbReference type="Pfam" id="PF16170"/>
    </source>
</evidence>
<evidence type="ECO:0000313" key="2">
    <source>
        <dbReference type="EMBL" id="PVE06424.1"/>
    </source>
</evidence>